<keyword evidence="1" id="KW-1133">Transmembrane helix</keyword>
<evidence type="ECO:0000256" key="1">
    <source>
        <dbReference type="SAM" id="Phobius"/>
    </source>
</evidence>
<accession>A0AAP0BWK8</accession>
<dbReference type="EMBL" id="JBBWWQ010000003">
    <property type="protein sequence ID" value="KAK8952113.1"/>
    <property type="molecule type" value="Genomic_DNA"/>
</dbReference>
<dbReference type="Pfam" id="PF03140">
    <property type="entry name" value="DUF247"/>
    <property type="match status" value="2"/>
</dbReference>
<evidence type="ECO:0000313" key="2">
    <source>
        <dbReference type="EMBL" id="KAK8952113.1"/>
    </source>
</evidence>
<proteinExistence type="predicted"/>
<keyword evidence="1" id="KW-0472">Membrane</keyword>
<dbReference type="PANTHER" id="PTHR31170">
    <property type="entry name" value="BNAC04G53230D PROTEIN"/>
    <property type="match status" value="1"/>
</dbReference>
<organism evidence="2 3">
    <name type="scientific">Platanthera zijinensis</name>
    <dbReference type="NCBI Taxonomy" id="2320716"/>
    <lineage>
        <taxon>Eukaryota</taxon>
        <taxon>Viridiplantae</taxon>
        <taxon>Streptophyta</taxon>
        <taxon>Embryophyta</taxon>
        <taxon>Tracheophyta</taxon>
        <taxon>Spermatophyta</taxon>
        <taxon>Magnoliopsida</taxon>
        <taxon>Liliopsida</taxon>
        <taxon>Asparagales</taxon>
        <taxon>Orchidaceae</taxon>
        <taxon>Orchidoideae</taxon>
        <taxon>Orchideae</taxon>
        <taxon>Orchidinae</taxon>
        <taxon>Platanthera</taxon>
    </lineage>
</organism>
<dbReference type="PANTHER" id="PTHR31170:SF18">
    <property type="entry name" value="(WILD MALAYSIAN BANANA) HYPOTHETICAL PROTEIN"/>
    <property type="match status" value="1"/>
</dbReference>
<dbReference type="InterPro" id="IPR004158">
    <property type="entry name" value="DUF247_pln"/>
</dbReference>
<protein>
    <submittedName>
        <fullName evidence="2">UPF0481 protein</fullName>
    </submittedName>
</protein>
<name>A0AAP0BWK8_9ASPA</name>
<gene>
    <name evidence="2" type="ORF">KSP39_PZI003934</name>
</gene>
<dbReference type="AlphaFoldDB" id="A0AAP0BWK8"/>
<reference evidence="2 3" key="1">
    <citation type="journal article" date="2022" name="Nat. Plants">
        <title>Genomes of leafy and leafless Platanthera orchids illuminate the evolution of mycoheterotrophy.</title>
        <authorList>
            <person name="Li M.H."/>
            <person name="Liu K.W."/>
            <person name="Li Z."/>
            <person name="Lu H.C."/>
            <person name="Ye Q.L."/>
            <person name="Zhang D."/>
            <person name="Wang J.Y."/>
            <person name="Li Y.F."/>
            <person name="Zhong Z.M."/>
            <person name="Liu X."/>
            <person name="Yu X."/>
            <person name="Liu D.K."/>
            <person name="Tu X.D."/>
            <person name="Liu B."/>
            <person name="Hao Y."/>
            <person name="Liao X.Y."/>
            <person name="Jiang Y.T."/>
            <person name="Sun W.H."/>
            <person name="Chen J."/>
            <person name="Chen Y.Q."/>
            <person name="Ai Y."/>
            <person name="Zhai J.W."/>
            <person name="Wu S.S."/>
            <person name="Zhou Z."/>
            <person name="Hsiao Y.Y."/>
            <person name="Wu W.L."/>
            <person name="Chen Y.Y."/>
            <person name="Lin Y.F."/>
            <person name="Hsu J.L."/>
            <person name="Li C.Y."/>
            <person name="Wang Z.W."/>
            <person name="Zhao X."/>
            <person name="Zhong W.Y."/>
            <person name="Ma X.K."/>
            <person name="Ma L."/>
            <person name="Huang J."/>
            <person name="Chen G.Z."/>
            <person name="Huang M.Z."/>
            <person name="Huang L."/>
            <person name="Peng D.H."/>
            <person name="Luo Y.B."/>
            <person name="Zou S.Q."/>
            <person name="Chen S.P."/>
            <person name="Lan S."/>
            <person name="Tsai W.C."/>
            <person name="Van de Peer Y."/>
            <person name="Liu Z.J."/>
        </authorList>
    </citation>
    <scope>NUCLEOTIDE SEQUENCE [LARGE SCALE GENOMIC DNA]</scope>
    <source>
        <strain evidence="2">Lor287</strain>
    </source>
</reference>
<keyword evidence="1" id="KW-0812">Transmembrane</keyword>
<evidence type="ECO:0000313" key="3">
    <source>
        <dbReference type="Proteomes" id="UP001418222"/>
    </source>
</evidence>
<feature type="transmembrane region" description="Helical" evidence="1">
    <location>
        <begin position="339"/>
        <end position="366"/>
    </location>
</feature>
<dbReference type="Proteomes" id="UP001418222">
    <property type="component" value="Unassembled WGS sequence"/>
</dbReference>
<comment type="caution">
    <text evidence="2">The sequence shown here is derived from an EMBL/GenBank/DDBJ whole genome shotgun (WGS) entry which is preliminary data.</text>
</comment>
<sequence length="369" mass="42293">MDELNATWAARLETEAEQLCVAGEEEQWRSPSIYRVPHFIRETIDTKGRVFKPQVASFGPFHHGDCKLKPMEPHKERAVLHLLRRELRRARRQVAGGGDEFVRMMTVDGCFMLELLRVHRREGEADYGPSDPVFGINGSLSLMPYMRRDILMMENQLPLFLLRTLLCVIGRNIRILQTRGDESSSATIRSATRLHECGIRFRPSPSSSFNDIRFDEGSGDLFLPPVIVDDATECEFLNMVAFEHLHAGSGNGVSAFVQLMGKIIDVEKDVDVLHRRGVLGNALGGDRNLAELFNNLAKEITIGDDERLREVEAKVSRYCRRRRNRWCTHLRQYYFRSPWTVLSIVAAAFVILLSLLQTIYTVWGFYHQK</sequence>
<keyword evidence="3" id="KW-1185">Reference proteome</keyword>